<evidence type="ECO:0000256" key="4">
    <source>
        <dbReference type="ARBA" id="ARBA00023136"/>
    </source>
</evidence>
<feature type="transmembrane region" description="Helical" evidence="7">
    <location>
        <begin position="136"/>
        <end position="162"/>
    </location>
</feature>
<feature type="transmembrane region" description="Helical" evidence="7">
    <location>
        <begin position="20"/>
        <end position="44"/>
    </location>
</feature>
<dbReference type="RefSeq" id="XP_003653984.1">
    <property type="nucleotide sequence ID" value="XM_003653936.1"/>
</dbReference>
<dbReference type="InterPro" id="IPR052337">
    <property type="entry name" value="SAT4-like"/>
</dbReference>
<gene>
    <name evidence="9" type="ORF">THITE_2078416</name>
</gene>
<keyword evidence="2 7" id="KW-0812">Transmembrane</keyword>
<dbReference type="AlphaFoldDB" id="G2R6G3"/>
<proteinExistence type="inferred from homology"/>
<dbReference type="Pfam" id="PF20684">
    <property type="entry name" value="Fung_rhodopsin"/>
    <property type="match status" value="1"/>
</dbReference>
<evidence type="ECO:0000259" key="8">
    <source>
        <dbReference type="Pfam" id="PF20684"/>
    </source>
</evidence>
<keyword evidence="4 7" id="KW-0472">Membrane</keyword>
<keyword evidence="3 7" id="KW-1133">Transmembrane helix</keyword>
<feature type="domain" description="Rhodopsin" evidence="8">
    <location>
        <begin position="40"/>
        <end position="280"/>
    </location>
</feature>
<dbReference type="PANTHER" id="PTHR33048:SF167">
    <property type="entry name" value="INTEGRAL MEMBRANE PROTEIN"/>
    <property type="match status" value="1"/>
</dbReference>
<accession>G2R6G3</accession>
<evidence type="ECO:0000256" key="7">
    <source>
        <dbReference type="SAM" id="Phobius"/>
    </source>
</evidence>
<organism evidence="9 10">
    <name type="scientific">Thermothielavioides terrestris (strain ATCC 38088 / NRRL 8126)</name>
    <name type="common">Thielavia terrestris</name>
    <dbReference type="NCBI Taxonomy" id="578455"/>
    <lineage>
        <taxon>Eukaryota</taxon>
        <taxon>Fungi</taxon>
        <taxon>Dikarya</taxon>
        <taxon>Ascomycota</taxon>
        <taxon>Pezizomycotina</taxon>
        <taxon>Sordariomycetes</taxon>
        <taxon>Sordariomycetidae</taxon>
        <taxon>Sordariales</taxon>
        <taxon>Chaetomiaceae</taxon>
        <taxon>Thermothielavioides</taxon>
        <taxon>Thermothielavioides terrestris</taxon>
    </lineage>
</organism>
<comment type="subcellular location">
    <subcellularLocation>
        <location evidence="1">Membrane</location>
        <topology evidence="1">Multi-pass membrane protein</topology>
    </subcellularLocation>
</comment>
<comment type="similarity">
    <text evidence="5">Belongs to the SAT4 family.</text>
</comment>
<dbReference type="PANTHER" id="PTHR33048">
    <property type="entry name" value="PTH11-LIKE INTEGRAL MEMBRANE PROTEIN (AFU_ORTHOLOGUE AFUA_5G11245)"/>
    <property type="match status" value="1"/>
</dbReference>
<feature type="transmembrane region" description="Helical" evidence="7">
    <location>
        <begin position="101"/>
        <end position="124"/>
    </location>
</feature>
<evidence type="ECO:0000313" key="10">
    <source>
        <dbReference type="Proteomes" id="UP000008181"/>
    </source>
</evidence>
<protein>
    <recommendedName>
        <fullName evidence="8">Rhodopsin domain-containing protein</fullName>
    </recommendedName>
</protein>
<feature type="transmembrane region" description="Helical" evidence="7">
    <location>
        <begin position="216"/>
        <end position="243"/>
    </location>
</feature>
<keyword evidence="10" id="KW-1185">Reference proteome</keyword>
<dbReference type="Proteomes" id="UP000008181">
    <property type="component" value="Chromosome 3"/>
</dbReference>
<evidence type="ECO:0000256" key="2">
    <source>
        <dbReference type="ARBA" id="ARBA00022692"/>
    </source>
</evidence>
<evidence type="ECO:0000313" key="9">
    <source>
        <dbReference type="EMBL" id="AEO67648.1"/>
    </source>
</evidence>
<dbReference type="HOGENOM" id="CLU_028200_3_5_1"/>
<name>G2R6G3_THETT</name>
<evidence type="ECO:0000256" key="3">
    <source>
        <dbReference type="ARBA" id="ARBA00022989"/>
    </source>
</evidence>
<dbReference type="OrthoDB" id="10017208at2759"/>
<feature type="region of interest" description="Disordered" evidence="6">
    <location>
        <begin position="402"/>
        <end position="437"/>
    </location>
</feature>
<dbReference type="GeneID" id="11516488"/>
<dbReference type="KEGG" id="ttt:THITE_2078416"/>
<evidence type="ECO:0000256" key="1">
    <source>
        <dbReference type="ARBA" id="ARBA00004141"/>
    </source>
</evidence>
<dbReference type="GO" id="GO:0016020">
    <property type="term" value="C:membrane"/>
    <property type="evidence" value="ECO:0007669"/>
    <property type="project" value="UniProtKB-SubCell"/>
</dbReference>
<dbReference type="eggNOG" id="ENOG502SNI4">
    <property type="taxonomic scope" value="Eukaryota"/>
</dbReference>
<evidence type="ECO:0000256" key="5">
    <source>
        <dbReference type="ARBA" id="ARBA00038359"/>
    </source>
</evidence>
<reference evidence="9 10" key="1">
    <citation type="journal article" date="2011" name="Nat. Biotechnol.">
        <title>Comparative genomic analysis of the thermophilic biomass-degrading fungi Myceliophthora thermophila and Thielavia terrestris.</title>
        <authorList>
            <person name="Berka R.M."/>
            <person name="Grigoriev I.V."/>
            <person name="Otillar R."/>
            <person name="Salamov A."/>
            <person name="Grimwood J."/>
            <person name="Reid I."/>
            <person name="Ishmael N."/>
            <person name="John T."/>
            <person name="Darmond C."/>
            <person name="Moisan M.-C."/>
            <person name="Henrissat B."/>
            <person name="Coutinho P.M."/>
            <person name="Lombard V."/>
            <person name="Natvig D.O."/>
            <person name="Lindquist E."/>
            <person name="Schmutz J."/>
            <person name="Lucas S."/>
            <person name="Harris P."/>
            <person name="Powlowski J."/>
            <person name="Bellemare A."/>
            <person name="Taylor D."/>
            <person name="Butler G."/>
            <person name="de Vries R.P."/>
            <person name="Allijn I.E."/>
            <person name="van den Brink J."/>
            <person name="Ushinsky S."/>
            <person name="Storms R."/>
            <person name="Powell A.J."/>
            <person name="Paulsen I.T."/>
            <person name="Elbourne L.D.H."/>
            <person name="Baker S.E."/>
            <person name="Magnuson J."/>
            <person name="LaBoissiere S."/>
            <person name="Clutterbuck A.J."/>
            <person name="Martinez D."/>
            <person name="Wogulis M."/>
            <person name="de Leon A.L."/>
            <person name="Rey M.W."/>
            <person name="Tsang A."/>
        </authorList>
    </citation>
    <scope>NUCLEOTIDE SEQUENCE [LARGE SCALE GENOMIC DNA]</scope>
    <source>
        <strain evidence="10">ATCC 38088 / NRRL 8126</strain>
    </source>
</reference>
<feature type="transmembrane region" description="Helical" evidence="7">
    <location>
        <begin position="56"/>
        <end position="75"/>
    </location>
</feature>
<sequence length="458" mass="48974">MLPTPRAPVIDPQRAAENNSTAYLIVISIFWGLAFVTACVRFYTRAVVVRSFGRDDVFMVLAVLCAVAGLASWIVECRSGFGRHQDTIPRAEFVSLMEAQFYQSIIEASFAFGFLKISIALSLLRLSRGSWYNRILWTLIAFTCFYTLFAFVTILTVCRPIAGQWDASLRPKCYSRLIYRDFGLFNAACNIFTDVAFATLPVPLIWSLQLQRRIRLYLIAILSGGYFSAVALGIVKAIFIIAYVRETDGTFFPGAPFFGSLQLDIGIIAACAPTLRPLLGRALHLSTSLDPYRGANYYRAGKALDRLPRPPVPAAARRYLHGRRGGGRDAGDVDVEGDAEADADGVFHMDVGKGGCVRLVGGGGGKQWRPGGGGGGGSFETVRLGFAGAVVHAEYAGLAKGEANGVGGGGKGEGSRKGSARTLSGSGGEGAVVRGPPHVAGGMGLKGIVKTVEVRVEK</sequence>
<dbReference type="EMBL" id="CP003011">
    <property type="protein sequence ID" value="AEO67648.1"/>
    <property type="molecule type" value="Genomic_DNA"/>
</dbReference>
<dbReference type="InterPro" id="IPR049326">
    <property type="entry name" value="Rhodopsin_dom_fungi"/>
</dbReference>
<evidence type="ECO:0000256" key="6">
    <source>
        <dbReference type="SAM" id="MobiDB-lite"/>
    </source>
</evidence>
<feature type="transmembrane region" description="Helical" evidence="7">
    <location>
        <begin position="182"/>
        <end position="204"/>
    </location>
</feature>